<evidence type="ECO:0000256" key="5">
    <source>
        <dbReference type="ARBA" id="ARBA00022982"/>
    </source>
</evidence>
<organism evidence="9 10">
    <name type="scientific">Selenomonas timonae</name>
    <dbReference type="NCBI Taxonomy" id="2754044"/>
    <lineage>
        <taxon>Bacteria</taxon>
        <taxon>Bacillati</taxon>
        <taxon>Bacillota</taxon>
        <taxon>Negativicutes</taxon>
        <taxon>Selenomonadales</taxon>
        <taxon>Selenomonadaceae</taxon>
        <taxon>Selenomonas</taxon>
    </lineage>
</organism>
<keyword evidence="10" id="KW-1185">Reference proteome</keyword>
<gene>
    <name evidence="9" type="ORF">H1B31_07130</name>
</gene>
<dbReference type="EMBL" id="CP060204">
    <property type="protein sequence ID" value="QNH53664.1"/>
    <property type="molecule type" value="Genomic_DNA"/>
</dbReference>
<evidence type="ECO:0000259" key="8">
    <source>
        <dbReference type="Pfam" id="PF14537"/>
    </source>
</evidence>
<evidence type="ECO:0000313" key="9">
    <source>
        <dbReference type="EMBL" id="QNH53664.1"/>
    </source>
</evidence>
<evidence type="ECO:0000256" key="3">
    <source>
        <dbReference type="ARBA" id="ARBA00022617"/>
    </source>
</evidence>
<evidence type="ECO:0000256" key="6">
    <source>
        <dbReference type="ARBA" id="ARBA00023004"/>
    </source>
</evidence>
<dbReference type="PROSITE" id="PS51257">
    <property type="entry name" value="PROKAR_LIPOPROTEIN"/>
    <property type="match status" value="1"/>
</dbReference>
<protein>
    <submittedName>
        <fullName evidence="9">NapC/NirT family cytochrome c</fullName>
    </submittedName>
</protein>
<dbReference type="InterPro" id="IPR012286">
    <property type="entry name" value="Tetrahaem_cytochrome"/>
</dbReference>
<keyword evidence="3" id="KW-0349">Heme</keyword>
<keyword evidence="2" id="KW-0813">Transport</keyword>
<keyword evidence="6" id="KW-0408">Iron</keyword>
<dbReference type="GO" id="GO:0046872">
    <property type="term" value="F:metal ion binding"/>
    <property type="evidence" value="ECO:0007669"/>
    <property type="project" value="UniProtKB-KW"/>
</dbReference>
<evidence type="ECO:0000259" key="7">
    <source>
        <dbReference type="Pfam" id="PF03264"/>
    </source>
</evidence>
<comment type="subcellular location">
    <subcellularLocation>
        <location evidence="1">Cell envelope</location>
    </subcellularLocation>
</comment>
<dbReference type="InterPro" id="IPR038266">
    <property type="entry name" value="NapC/NirT_cytc_sf"/>
</dbReference>
<dbReference type="RefSeq" id="WP_185979825.1">
    <property type="nucleotide sequence ID" value="NZ_CP060204.1"/>
</dbReference>
<dbReference type="Pfam" id="PF14537">
    <property type="entry name" value="Cytochrom_c3_2"/>
    <property type="match status" value="1"/>
</dbReference>
<name>A0A7G7VHS1_9FIRM</name>
<evidence type="ECO:0000256" key="2">
    <source>
        <dbReference type="ARBA" id="ARBA00022448"/>
    </source>
</evidence>
<dbReference type="AlphaFoldDB" id="A0A7G7VHS1"/>
<dbReference type="KEGG" id="stim:H1B31_07130"/>
<dbReference type="InterPro" id="IPR005126">
    <property type="entry name" value="NapC/NirT_cyt_c_N"/>
</dbReference>
<proteinExistence type="predicted"/>
<evidence type="ECO:0000313" key="10">
    <source>
        <dbReference type="Proteomes" id="UP000515480"/>
    </source>
</evidence>
<feature type="domain" description="Tetrahaem cytochrome" evidence="8">
    <location>
        <begin position="103"/>
        <end position="164"/>
    </location>
</feature>
<sequence length="176" mass="19433">MMKLFQKLKEPRVLLLLVVAAAACGFGGLAILSQVSANPAFCASCHNMQPEYDSYAQGDLLAKKHADAGVTCHDCHEPTLLQQMKEGWLFVTGNYENPMPKYGYTNAQCLSCHSFDEIKQATAHYGKESPHDPVHLAGNENPQNCMDCHSMHHPQSAKKCTACHGVSWKLDASWEK</sequence>
<dbReference type="SUPFAM" id="SSF48695">
    <property type="entry name" value="Multiheme cytochromes"/>
    <property type="match status" value="1"/>
</dbReference>
<reference evidence="9 10" key="1">
    <citation type="submission" date="2020-07" db="EMBL/GenBank/DDBJ databases">
        <title>Complete genome and description of Selenomonas timonensis sp. nov., a new bacterium isolated from a gingivitis subject.</title>
        <authorList>
            <person name="Antezack A."/>
        </authorList>
    </citation>
    <scope>NUCLEOTIDE SEQUENCE [LARGE SCALE GENOMIC DNA]</scope>
    <source>
        <strain evidence="9 10">Marseille-Q3039</strain>
    </source>
</reference>
<evidence type="ECO:0000256" key="1">
    <source>
        <dbReference type="ARBA" id="ARBA00004196"/>
    </source>
</evidence>
<dbReference type="GO" id="GO:0030313">
    <property type="term" value="C:cell envelope"/>
    <property type="evidence" value="ECO:0007669"/>
    <property type="project" value="UniProtKB-SubCell"/>
</dbReference>
<dbReference type="InterPro" id="IPR036280">
    <property type="entry name" value="Multihaem_cyt_sf"/>
</dbReference>
<dbReference type="Gene3D" id="1.10.3820.10">
    <property type="entry name" value="Di-heme elbow motif domain"/>
    <property type="match status" value="1"/>
</dbReference>
<keyword evidence="4" id="KW-0479">Metal-binding</keyword>
<dbReference type="Pfam" id="PF03264">
    <property type="entry name" value="Cytochrom_NNT"/>
    <property type="match status" value="1"/>
</dbReference>
<keyword evidence="5" id="KW-0249">Electron transport</keyword>
<evidence type="ECO:0000256" key="4">
    <source>
        <dbReference type="ARBA" id="ARBA00022723"/>
    </source>
</evidence>
<feature type="domain" description="NapC/NirT cytochrome c N-terminal" evidence="7">
    <location>
        <begin position="13"/>
        <end position="79"/>
    </location>
</feature>
<dbReference type="Proteomes" id="UP000515480">
    <property type="component" value="Chromosome"/>
</dbReference>
<accession>A0A7G7VHS1</accession>